<keyword evidence="4" id="KW-0548">Nucleotidyltransferase</keyword>
<evidence type="ECO:0000313" key="11">
    <source>
        <dbReference type="EMBL" id="CAF4074933.1"/>
    </source>
</evidence>
<keyword evidence="7" id="KW-0067">ATP-binding</keyword>
<dbReference type="PANTHER" id="PTHR12153">
    <property type="entry name" value="SELENOPROTEIN O"/>
    <property type="match status" value="1"/>
</dbReference>
<dbReference type="GO" id="GO:0005524">
    <property type="term" value="F:ATP binding"/>
    <property type="evidence" value="ECO:0007669"/>
    <property type="project" value="UniProtKB-KW"/>
</dbReference>
<evidence type="ECO:0000256" key="10">
    <source>
        <dbReference type="SAM" id="Coils"/>
    </source>
</evidence>
<accession>A0A8S2Q0Y0</accession>
<dbReference type="AlphaFoldDB" id="A0A8S2Q0Y0"/>
<dbReference type="Proteomes" id="UP000681967">
    <property type="component" value="Unassembled WGS sequence"/>
</dbReference>
<proteinExistence type="inferred from homology"/>
<dbReference type="GO" id="GO:0046872">
    <property type="term" value="F:metal ion binding"/>
    <property type="evidence" value="ECO:0007669"/>
    <property type="project" value="UniProtKB-KW"/>
</dbReference>
<dbReference type="Pfam" id="PF02696">
    <property type="entry name" value="SelO"/>
    <property type="match status" value="1"/>
</dbReference>
<protein>
    <recommendedName>
        <fullName evidence="9">Selenoprotein O</fullName>
    </recommendedName>
</protein>
<keyword evidence="6" id="KW-0547">Nucleotide-binding</keyword>
<keyword evidence="3" id="KW-0808">Transferase</keyword>
<dbReference type="EMBL" id="CAJOBH010007103">
    <property type="protein sequence ID" value="CAF4074933.1"/>
    <property type="molecule type" value="Genomic_DNA"/>
</dbReference>
<feature type="coiled-coil region" evidence="10">
    <location>
        <begin position="419"/>
        <end position="446"/>
    </location>
</feature>
<keyword evidence="8" id="KW-0460">Magnesium</keyword>
<name>A0A8S2Q0Y0_9BILA</name>
<dbReference type="PANTHER" id="PTHR12153:SF15">
    <property type="entry name" value="PROTEIN ADENYLYLTRANSFERASE SELO, MITOCHONDRIAL"/>
    <property type="match status" value="1"/>
</dbReference>
<organism evidence="11 12">
    <name type="scientific">Rotaria magnacalcarata</name>
    <dbReference type="NCBI Taxonomy" id="392030"/>
    <lineage>
        <taxon>Eukaryota</taxon>
        <taxon>Metazoa</taxon>
        <taxon>Spiralia</taxon>
        <taxon>Gnathifera</taxon>
        <taxon>Rotifera</taxon>
        <taxon>Eurotatoria</taxon>
        <taxon>Bdelloidea</taxon>
        <taxon>Philodinida</taxon>
        <taxon>Philodinidae</taxon>
        <taxon>Rotaria</taxon>
    </lineage>
</organism>
<dbReference type="InterPro" id="IPR003846">
    <property type="entry name" value="SelO"/>
</dbReference>
<keyword evidence="10" id="KW-0175">Coiled coil</keyword>
<sequence>MEGMKFDNLALRVLPIDPIEENYVRTVSGACFSKVKPTPVKSPKLVASSMDALRLIDIDEEVAKNDRQLAGIFSGNVLLPGMDPAAHLLIQPVNSAIFYLGIPTTRAGTCVTSDDYVIRDIFYDGNPKRERCTIITRIAQTFIRFGSFEIFKTIDPMTGRMGPSVGRYDILKTLLNYVISTFYPEIEEKHNSKDEDKYAEFFEEIVKRTASLVAQWQCVGWCHGVLNTDNMSIVGVTLDYGPYGFMDRYDPTFICNGSDDSGRYSYKQQPSICKWNCGKLAEALAPLLPIEKSKSILNKFDEEYELVYTNKMRQKFGLIQKQLETDQQLFDTFLNTMKATGADFTNSFRALSKVHLPNTKDFDQSVDLFISTILEQCCDAEEWKFVNRSAIDERTFSLLESLAGTNASILSQFGFSPELLEIERIKKQKAKELETMTNEHKRKDDEKAWRSFLEIYIERLKQESDGDNDQLNAKRIQVMKNNNPRRSLSARQYSLANFVAMRKETIQMSLDLSAYSLLN</sequence>
<evidence type="ECO:0000256" key="8">
    <source>
        <dbReference type="ARBA" id="ARBA00022842"/>
    </source>
</evidence>
<evidence type="ECO:0000256" key="1">
    <source>
        <dbReference type="ARBA" id="ARBA00001946"/>
    </source>
</evidence>
<evidence type="ECO:0000256" key="3">
    <source>
        <dbReference type="ARBA" id="ARBA00022679"/>
    </source>
</evidence>
<comment type="similarity">
    <text evidence="2">Belongs to the SELO family.</text>
</comment>
<gene>
    <name evidence="11" type="ORF">BYL167_LOCUS17738</name>
</gene>
<comment type="caution">
    <text evidence="11">The sequence shown here is derived from an EMBL/GenBank/DDBJ whole genome shotgun (WGS) entry which is preliminary data.</text>
</comment>
<evidence type="ECO:0000256" key="6">
    <source>
        <dbReference type="ARBA" id="ARBA00022741"/>
    </source>
</evidence>
<keyword evidence="5" id="KW-0479">Metal-binding</keyword>
<comment type="cofactor">
    <cofactor evidence="1">
        <name>Mg(2+)</name>
        <dbReference type="ChEBI" id="CHEBI:18420"/>
    </cofactor>
</comment>
<evidence type="ECO:0000256" key="9">
    <source>
        <dbReference type="ARBA" id="ARBA00031547"/>
    </source>
</evidence>
<evidence type="ECO:0000256" key="2">
    <source>
        <dbReference type="ARBA" id="ARBA00009747"/>
    </source>
</evidence>
<evidence type="ECO:0000256" key="4">
    <source>
        <dbReference type="ARBA" id="ARBA00022695"/>
    </source>
</evidence>
<reference evidence="11" key="1">
    <citation type="submission" date="2021-02" db="EMBL/GenBank/DDBJ databases">
        <authorList>
            <person name="Nowell W R."/>
        </authorList>
    </citation>
    <scope>NUCLEOTIDE SEQUENCE</scope>
</reference>
<evidence type="ECO:0000313" key="12">
    <source>
        <dbReference type="Proteomes" id="UP000681967"/>
    </source>
</evidence>
<evidence type="ECO:0000256" key="5">
    <source>
        <dbReference type="ARBA" id="ARBA00022723"/>
    </source>
</evidence>
<dbReference type="GO" id="GO:0016779">
    <property type="term" value="F:nucleotidyltransferase activity"/>
    <property type="evidence" value="ECO:0007669"/>
    <property type="project" value="UniProtKB-KW"/>
</dbReference>
<evidence type="ECO:0000256" key="7">
    <source>
        <dbReference type="ARBA" id="ARBA00022840"/>
    </source>
</evidence>